<proteinExistence type="predicted"/>
<sequence>WTAGFASRIAGYLTDCIAQYYKLASICRAPALRGPRSVFRWLSASKFDVYPRPVPHIIDTLAMCGSASAFH</sequence>
<feature type="non-terminal residue" evidence="1">
    <location>
        <position position="1"/>
    </location>
</feature>
<comment type="caution">
    <text evidence="1">The sequence shown here is derived from an EMBL/GenBank/DDBJ whole genome shotgun (WGS) entry which is preliminary data.</text>
</comment>
<reference evidence="1 2" key="1">
    <citation type="journal article" date="2021" name="BMC Genomics">
        <title>Datura genome reveals duplications of psychoactive alkaloid biosynthetic genes and high mutation rate following tissue culture.</title>
        <authorList>
            <person name="Rajewski A."/>
            <person name="Carter-House D."/>
            <person name="Stajich J."/>
            <person name="Litt A."/>
        </authorList>
    </citation>
    <scope>NUCLEOTIDE SEQUENCE [LARGE SCALE GENOMIC DNA]</scope>
    <source>
        <strain evidence="1">AR-01</strain>
    </source>
</reference>
<dbReference type="Proteomes" id="UP000823775">
    <property type="component" value="Unassembled WGS sequence"/>
</dbReference>
<protein>
    <submittedName>
        <fullName evidence="1">Uncharacterized protein</fullName>
    </submittedName>
</protein>
<dbReference type="EMBL" id="JACEIK010001851">
    <property type="protein sequence ID" value="MCD7472639.1"/>
    <property type="molecule type" value="Genomic_DNA"/>
</dbReference>
<accession>A0ABS8TP07</accession>
<evidence type="ECO:0000313" key="1">
    <source>
        <dbReference type="EMBL" id="MCD7472639.1"/>
    </source>
</evidence>
<evidence type="ECO:0000313" key="2">
    <source>
        <dbReference type="Proteomes" id="UP000823775"/>
    </source>
</evidence>
<name>A0ABS8TP07_DATST</name>
<keyword evidence="2" id="KW-1185">Reference proteome</keyword>
<organism evidence="1 2">
    <name type="scientific">Datura stramonium</name>
    <name type="common">Jimsonweed</name>
    <name type="synonym">Common thornapple</name>
    <dbReference type="NCBI Taxonomy" id="4076"/>
    <lineage>
        <taxon>Eukaryota</taxon>
        <taxon>Viridiplantae</taxon>
        <taxon>Streptophyta</taxon>
        <taxon>Embryophyta</taxon>
        <taxon>Tracheophyta</taxon>
        <taxon>Spermatophyta</taxon>
        <taxon>Magnoliopsida</taxon>
        <taxon>eudicotyledons</taxon>
        <taxon>Gunneridae</taxon>
        <taxon>Pentapetalae</taxon>
        <taxon>asterids</taxon>
        <taxon>lamiids</taxon>
        <taxon>Solanales</taxon>
        <taxon>Solanaceae</taxon>
        <taxon>Solanoideae</taxon>
        <taxon>Datureae</taxon>
        <taxon>Datura</taxon>
    </lineage>
</organism>
<gene>
    <name evidence="1" type="ORF">HAX54_013936</name>
</gene>